<accession>A0A6L8LLD2</accession>
<feature type="domain" description="N-acetyltransferase" evidence="1">
    <location>
        <begin position="1"/>
        <end position="147"/>
    </location>
</feature>
<dbReference type="Proteomes" id="UP000479043">
    <property type="component" value="Unassembled WGS sequence"/>
</dbReference>
<dbReference type="InterPro" id="IPR016181">
    <property type="entry name" value="Acyl_CoA_acyltransferase"/>
</dbReference>
<comment type="caution">
    <text evidence="2">The sequence shown here is derived from an EMBL/GenBank/DDBJ whole genome shotgun (WGS) entry which is preliminary data.</text>
</comment>
<dbReference type="GO" id="GO:0016747">
    <property type="term" value="F:acyltransferase activity, transferring groups other than amino-acyl groups"/>
    <property type="evidence" value="ECO:0007669"/>
    <property type="project" value="InterPro"/>
</dbReference>
<dbReference type="CDD" id="cd04301">
    <property type="entry name" value="NAT_SF"/>
    <property type="match status" value="1"/>
</dbReference>
<dbReference type="EMBL" id="WWEN01000003">
    <property type="protein sequence ID" value="MYM55330.1"/>
    <property type="molecule type" value="Genomic_DNA"/>
</dbReference>
<evidence type="ECO:0000313" key="2">
    <source>
        <dbReference type="EMBL" id="MYM55330.1"/>
    </source>
</evidence>
<dbReference type="SUPFAM" id="SSF55729">
    <property type="entry name" value="Acyl-CoA N-acyltransferases (Nat)"/>
    <property type="match status" value="1"/>
</dbReference>
<dbReference type="Gene3D" id="3.40.630.30">
    <property type="match status" value="1"/>
</dbReference>
<name>A0A6L8LLD2_9RHOB</name>
<evidence type="ECO:0000313" key="3">
    <source>
        <dbReference type="Proteomes" id="UP000479043"/>
    </source>
</evidence>
<reference evidence="2 3" key="1">
    <citation type="submission" date="2020-01" db="EMBL/GenBank/DDBJ databases">
        <authorList>
            <person name="Chen S."/>
        </authorList>
    </citation>
    <scope>NUCLEOTIDE SEQUENCE [LARGE SCALE GENOMIC DNA]</scope>
    <source>
        <strain evidence="2 3">GS-10</strain>
    </source>
</reference>
<evidence type="ECO:0000259" key="1">
    <source>
        <dbReference type="PROSITE" id="PS51186"/>
    </source>
</evidence>
<organism evidence="2 3">
    <name type="scientific">Thalassovita mangrovi</name>
    <dbReference type="NCBI Taxonomy" id="2692236"/>
    <lineage>
        <taxon>Bacteria</taxon>
        <taxon>Pseudomonadati</taxon>
        <taxon>Pseudomonadota</taxon>
        <taxon>Alphaproteobacteria</taxon>
        <taxon>Rhodobacterales</taxon>
        <taxon>Roseobacteraceae</taxon>
        <taxon>Thalassovita</taxon>
    </lineage>
</organism>
<sequence length="147" mass="16182">MADLLNGIIAAGGTTAITDPVTGDMLWDWIEAGAGRAAWHVAEQDGEIIGFQWIGPQDYLPSVACDIASFVRIGQTGLGIGSQLFDATQAAARDLGYAWINANIRADNESGLTYYQSRGFRTYDHWHDYRLKDGQVVDKVLKRFDLD</sequence>
<gene>
    <name evidence="2" type="ORF">GR167_08440</name>
</gene>
<dbReference type="Pfam" id="PF13508">
    <property type="entry name" value="Acetyltransf_7"/>
    <property type="match status" value="1"/>
</dbReference>
<dbReference type="AlphaFoldDB" id="A0A6L8LLD2"/>
<keyword evidence="2" id="KW-0808">Transferase</keyword>
<proteinExistence type="predicted"/>
<protein>
    <submittedName>
        <fullName evidence="2">GNAT family N-acetyltransferase</fullName>
    </submittedName>
</protein>
<keyword evidence="3" id="KW-1185">Reference proteome</keyword>
<dbReference type="PROSITE" id="PS51186">
    <property type="entry name" value="GNAT"/>
    <property type="match status" value="1"/>
</dbReference>
<dbReference type="InterPro" id="IPR000182">
    <property type="entry name" value="GNAT_dom"/>
</dbReference>